<gene>
    <name evidence="1" type="ORF">RFN28_24535</name>
</gene>
<keyword evidence="2" id="KW-1185">Reference proteome</keyword>
<accession>A0ABU4Y3S5</accession>
<dbReference type="Pfam" id="PF13835">
    <property type="entry name" value="DUF4194"/>
    <property type="match status" value="1"/>
</dbReference>
<organism evidence="1 2">
    <name type="scientific">Mesorhizobium album</name>
    <dbReference type="NCBI Taxonomy" id="3072314"/>
    <lineage>
        <taxon>Bacteria</taxon>
        <taxon>Pseudomonadati</taxon>
        <taxon>Pseudomonadota</taxon>
        <taxon>Alphaproteobacteria</taxon>
        <taxon>Hyphomicrobiales</taxon>
        <taxon>Phyllobacteriaceae</taxon>
        <taxon>Mesorhizobium</taxon>
    </lineage>
</organism>
<dbReference type="InterPro" id="IPR025449">
    <property type="entry name" value="JetB"/>
</dbReference>
<comment type="caution">
    <text evidence="1">The sequence shown here is derived from an EMBL/GenBank/DDBJ whole genome shotgun (WGS) entry which is preliminary data.</text>
</comment>
<dbReference type="RefSeq" id="WP_320223448.1">
    <property type="nucleotide sequence ID" value="NZ_JAVIIW010000034.1"/>
</dbReference>
<evidence type="ECO:0000313" key="1">
    <source>
        <dbReference type="EMBL" id="MDX8481604.1"/>
    </source>
</evidence>
<dbReference type="EMBL" id="JAVIIW010000034">
    <property type="protein sequence ID" value="MDX8481604.1"/>
    <property type="molecule type" value="Genomic_DNA"/>
</dbReference>
<proteinExistence type="predicted"/>
<dbReference type="Proteomes" id="UP001287059">
    <property type="component" value="Unassembled WGS sequence"/>
</dbReference>
<reference evidence="1 2" key="1">
    <citation type="submission" date="2023-08" db="EMBL/GenBank/DDBJ databases">
        <title>Implementing the SeqCode for naming new Mesorhizobium species isolated from Vachellia karroo root nodules.</title>
        <authorList>
            <person name="Van Lill M."/>
        </authorList>
    </citation>
    <scope>NUCLEOTIDE SEQUENCE [LARGE SCALE GENOMIC DNA]</scope>
    <source>
        <strain evidence="1 2">VK24D</strain>
    </source>
</reference>
<evidence type="ECO:0000313" key="2">
    <source>
        <dbReference type="Proteomes" id="UP001287059"/>
    </source>
</evidence>
<sequence length="216" mass="24148">MLLEFNALESSNPRGFLRVTQLIAHLMRNQFAHVEDRGAATLLETLHRPELAKLVSAYFDVAGYRLVHRETEGWAGILPDPERTSLPRMRIDETIALLVMRRLWEEALQLGEIYTNGTVRTTLNEAYAAYQGIVAGTRRAALAPNEFRDVLRMLERKAIVRLDEFDVDAQDMDLDIRALVTSVAGDDFVASLEQILSRPVASRPDADDEATAGGQA</sequence>
<name>A0ABU4Y3S5_9HYPH</name>
<protein>
    <submittedName>
        <fullName evidence="1">DUF4194 domain-containing protein</fullName>
    </submittedName>
</protein>